<keyword evidence="2" id="KW-1185">Reference proteome</keyword>
<dbReference type="EMBL" id="NBCO01000001">
    <property type="protein sequence ID" value="ORC93767.1"/>
    <property type="molecule type" value="Genomic_DNA"/>
</dbReference>
<evidence type="ECO:0000313" key="2">
    <source>
        <dbReference type="Proteomes" id="UP000192257"/>
    </source>
</evidence>
<reference evidence="1 2" key="1">
    <citation type="submission" date="2017-03" db="EMBL/GenBank/DDBJ databases">
        <title>An alternative strategy for trypanosome survival in the mammalian bloodstream revealed through genome and transcriptome analysis of the ubiquitous bovine parasite Trypanosoma (Megatrypanum) theileri.</title>
        <authorList>
            <person name="Kelly S."/>
            <person name="Ivens A."/>
            <person name="Mott A."/>
            <person name="O'Neill E."/>
            <person name="Emms D."/>
            <person name="Macleod O."/>
            <person name="Voorheis P."/>
            <person name="Matthews J."/>
            <person name="Matthews K."/>
            <person name="Carrington M."/>
        </authorList>
    </citation>
    <scope>NUCLEOTIDE SEQUENCE [LARGE SCALE GENOMIC DNA]</scope>
    <source>
        <strain evidence="1">Edinburgh</strain>
    </source>
</reference>
<organism evidence="1 2">
    <name type="scientific">Trypanosoma theileri</name>
    <dbReference type="NCBI Taxonomy" id="67003"/>
    <lineage>
        <taxon>Eukaryota</taxon>
        <taxon>Discoba</taxon>
        <taxon>Euglenozoa</taxon>
        <taxon>Kinetoplastea</taxon>
        <taxon>Metakinetoplastina</taxon>
        <taxon>Trypanosomatida</taxon>
        <taxon>Trypanosomatidae</taxon>
        <taxon>Trypanosoma</taxon>
    </lineage>
</organism>
<name>A0A1X0PA03_9TRYP</name>
<dbReference type="AlphaFoldDB" id="A0A1X0PA03"/>
<comment type="caution">
    <text evidence="1">The sequence shown here is derived from an EMBL/GenBank/DDBJ whole genome shotgun (WGS) entry which is preliminary data.</text>
</comment>
<evidence type="ECO:0000313" key="1">
    <source>
        <dbReference type="EMBL" id="ORC93767.1"/>
    </source>
</evidence>
<dbReference type="VEuPathDB" id="TriTrypDB:TM35_000016440"/>
<dbReference type="OrthoDB" id="272387at2759"/>
<protein>
    <submittedName>
        <fullName evidence="1">Uncharacterized protein</fullName>
    </submittedName>
</protein>
<accession>A0A1X0PA03</accession>
<dbReference type="GeneID" id="39981105"/>
<proteinExistence type="predicted"/>
<dbReference type="RefSeq" id="XP_028887833.1">
    <property type="nucleotide sequence ID" value="XM_029021325.1"/>
</dbReference>
<dbReference type="Proteomes" id="UP000192257">
    <property type="component" value="Unassembled WGS sequence"/>
</dbReference>
<sequence length="755" mass="85644">MVTKVSECNWFLLFDIALSHGESLRRQELSFGGLMTLLRSAGLLGPNTGVYQVLLETLWQYHGHPSHPTEDFDNNINSTNNIVANKMKNVHELTVNFDGFIEIMNVVCVRCFQTQRYSELVDESRPLSEAVVLSAEDQVKLKESVIFTSRRFFKPLINRSIVLKRMVVSLDSMKNNWTPYTNQLVTHIIASSIDSIVLPLFYRYAENGRVFRPAFEKMIADIFPHFSPVQKKSAVSIFDYREFFGIHNLMKYCRLKLREGVTTALELDSFAEALLMLGIVAFSDEVRYEHHRPLTAKFWSVFEDYYSKFIGVLMVPDPLFDNKYAVIQPAISLVFPLRVPLDKVSSFIIGGWNLTVEEYRRESLNSVNDYPPCILEIPEEKDSINDLDDRRLSGLTPSSSARLASKLFDEELDRPTFSKHDLPLYGMKRCKVYVNQYRATAFQRGPNHVEVVLPRSLWDISIRNTRIDFVESGGEGKLTLSPMTRVVVSLRGINEDVVYSSKDVLLMSTPLVESISVTQLQELKTVFSRYATDGMMQMNQFDKACDDLFLTTLGTKDGGCSLFLQRYLETKQAEGSIQSDDITCKKNCICFSEFVSAVATLVLQQMDTNGYLPSIPYILSVALSRATQKLPSLVEKKRTSCVSLTPQPPPKSSTSLSCPHNARVDVPYTTALQRRASSTRLYDDVETAMREVGKKKCLIPPLPCFPLEARTVSVVSQYNDDMNGLHEKVVKTSEALRESFLKKEMVVSSQGYKTE</sequence>
<gene>
    <name evidence="1" type="ORF">TM35_000016440</name>
</gene>